<proteinExistence type="predicted"/>
<dbReference type="PANTHER" id="PTHR42924">
    <property type="entry name" value="EXONUCLEASE"/>
    <property type="match status" value="1"/>
</dbReference>
<protein>
    <submittedName>
        <fullName evidence="2">PHP domain-containing protein</fullName>
    </submittedName>
</protein>
<dbReference type="EMBL" id="SWCJ01000001">
    <property type="protein sequence ID" value="TKB58439.1"/>
    <property type="molecule type" value="Genomic_DNA"/>
</dbReference>
<evidence type="ECO:0000313" key="3">
    <source>
        <dbReference type="Proteomes" id="UP000305675"/>
    </source>
</evidence>
<dbReference type="AlphaFoldDB" id="A0A4U1BTE1"/>
<keyword evidence="3" id="KW-1185">Reference proteome</keyword>
<dbReference type="InterPro" id="IPR052018">
    <property type="entry name" value="PHP_domain"/>
</dbReference>
<evidence type="ECO:0000259" key="1">
    <source>
        <dbReference type="SMART" id="SM00481"/>
    </source>
</evidence>
<evidence type="ECO:0000313" key="2">
    <source>
        <dbReference type="EMBL" id="TKB58439.1"/>
    </source>
</evidence>
<accession>A0A4U1BTE1</accession>
<dbReference type="Gene3D" id="1.10.150.650">
    <property type="match status" value="1"/>
</dbReference>
<dbReference type="SUPFAM" id="SSF89550">
    <property type="entry name" value="PHP domain-like"/>
    <property type="match status" value="1"/>
</dbReference>
<name>A0A4U1BTE1_9GAMM</name>
<dbReference type="InterPro" id="IPR003141">
    <property type="entry name" value="Pol/His_phosphatase_N"/>
</dbReference>
<dbReference type="InterPro" id="IPR004013">
    <property type="entry name" value="PHP_dom"/>
</dbReference>
<sequence>MAYNISTQMLSGLLSCAPFFLRFAMKFDFHSHTKASDGDLTPTELVLRACNQGVDVLAITDHDTTAGLAEAHEVAKDKPLTLINGVEISTRWHSFDIHVVGLGIDTENQALQTLLAGQRQQRVIRAEEIGARLAKRGIEGVYEAACQKAGAAAVGRGHFAKVLLDRGLVNTQQAAFDKYLGKGNAGYVPNNWCDIETAVAHIHQAGGIAVLAHPARYRLSNKWLRKLITLFSEVGGDAMEVVLCQQAPHERAFLQTLCEQYQLLASVGSDFHTPGRWIELGRHLHLPEIPGVWQRLGLEVE</sequence>
<dbReference type="SMART" id="SM00481">
    <property type="entry name" value="POLIIIAc"/>
    <property type="match status" value="1"/>
</dbReference>
<dbReference type="OrthoDB" id="9804333at2"/>
<dbReference type="Proteomes" id="UP000305675">
    <property type="component" value="Unassembled WGS sequence"/>
</dbReference>
<feature type="domain" description="Polymerase/histidinol phosphatase N-terminal" evidence="1">
    <location>
        <begin position="27"/>
        <end position="92"/>
    </location>
</feature>
<organism evidence="2 3">
    <name type="scientific">Ferrimonas aestuarii</name>
    <dbReference type="NCBI Taxonomy" id="2569539"/>
    <lineage>
        <taxon>Bacteria</taxon>
        <taxon>Pseudomonadati</taxon>
        <taxon>Pseudomonadota</taxon>
        <taxon>Gammaproteobacteria</taxon>
        <taxon>Alteromonadales</taxon>
        <taxon>Ferrimonadaceae</taxon>
        <taxon>Ferrimonas</taxon>
    </lineage>
</organism>
<dbReference type="Pfam" id="PF02811">
    <property type="entry name" value="PHP"/>
    <property type="match status" value="1"/>
</dbReference>
<dbReference type="PANTHER" id="PTHR42924:SF3">
    <property type="entry name" value="POLYMERASE_HISTIDINOL PHOSPHATASE N-TERMINAL DOMAIN-CONTAINING PROTEIN"/>
    <property type="match status" value="1"/>
</dbReference>
<dbReference type="GO" id="GO:0035312">
    <property type="term" value="F:5'-3' DNA exonuclease activity"/>
    <property type="evidence" value="ECO:0007669"/>
    <property type="project" value="TreeGrafter"/>
</dbReference>
<reference evidence="2 3" key="1">
    <citation type="submission" date="2019-04" db="EMBL/GenBank/DDBJ databases">
        <authorList>
            <person name="Hwang J.C."/>
        </authorList>
    </citation>
    <scope>NUCLEOTIDE SEQUENCE [LARGE SCALE GENOMIC DNA]</scope>
    <source>
        <strain evidence="2 3">IMCC35002</strain>
    </source>
</reference>
<dbReference type="NCBIfam" id="NF047791">
    <property type="entry name" value="RNaseRnm"/>
    <property type="match status" value="1"/>
</dbReference>
<dbReference type="Gene3D" id="3.20.20.140">
    <property type="entry name" value="Metal-dependent hydrolases"/>
    <property type="match status" value="1"/>
</dbReference>
<dbReference type="InterPro" id="IPR016195">
    <property type="entry name" value="Pol/histidinol_Pase-like"/>
</dbReference>
<gene>
    <name evidence="2" type="ORF">FCL42_01450</name>
</gene>
<dbReference type="CDD" id="cd07438">
    <property type="entry name" value="PHP_HisPPase_AMP"/>
    <property type="match status" value="1"/>
</dbReference>
<dbReference type="GO" id="GO:0004534">
    <property type="term" value="F:5'-3' RNA exonuclease activity"/>
    <property type="evidence" value="ECO:0007669"/>
    <property type="project" value="TreeGrafter"/>
</dbReference>
<comment type="caution">
    <text evidence="2">The sequence shown here is derived from an EMBL/GenBank/DDBJ whole genome shotgun (WGS) entry which is preliminary data.</text>
</comment>